<dbReference type="Gene3D" id="6.10.340.10">
    <property type="match status" value="1"/>
</dbReference>
<dbReference type="EMBL" id="FMJE01000004">
    <property type="protein sequence ID" value="SCM82141.1"/>
    <property type="molecule type" value="Genomic_DNA"/>
</dbReference>
<feature type="transmembrane region" description="Helical" evidence="4">
    <location>
        <begin position="182"/>
        <end position="202"/>
    </location>
</feature>
<keyword evidence="4" id="KW-0472">Membrane</keyword>
<proteinExistence type="inferred from homology"/>
<dbReference type="PANTHER" id="PTHR32089">
    <property type="entry name" value="METHYL-ACCEPTING CHEMOTAXIS PROTEIN MCPB"/>
    <property type="match status" value="1"/>
</dbReference>
<name>A0A212LXA3_9FIRM</name>
<dbReference type="CDD" id="cd06225">
    <property type="entry name" value="HAMP"/>
    <property type="match status" value="1"/>
</dbReference>
<gene>
    <name evidence="7" type="ORF">KL86SPO_40626</name>
</gene>
<dbReference type="AlphaFoldDB" id="A0A212LXA3"/>
<keyword evidence="4" id="KW-1133">Transmembrane helix</keyword>
<dbReference type="GO" id="GO:0007165">
    <property type="term" value="P:signal transduction"/>
    <property type="evidence" value="ECO:0007669"/>
    <property type="project" value="UniProtKB-KW"/>
</dbReference>
<evidence type="ECO:0000259" key="5">
    <source>
        <dbReference type="PROSITE" id="PS50111"/>
    </source>
</evidence>
<dbReference type="SMART" id="SM00283">
    <property type="entry name" value="MA"/>
    <property type="match status" value="1"/>
</dbReference>
<dbReference type="FunFam" id="1.10.287.950:FF:000001">
    <property type="entry name" value="Methyl-accepting chemotaxis sensory transducer"/>
    <property type="match status" value="1"/>
</dbReference>
<feature type="transmembrane region" description="Helical" evidence="4">
    <location>
        <begin position="12"/>
        <end position="29"/>
    </location>
</feature>
<keyword evidence="1 3" id="KW-0807">Transducer</keyword>
<evidence type="ECO:0000256" key="2">
    <source>
        <dbReference type="ARBA" id="ARBA00029447"/>
    </source>
</evidence>
<dbReference type="Pfam" id="PF00015">
    <property type="entry name" value="MCPsignal"/>
    <property type="match status" value="1"/>
</dbReference>
<dbReference type="GO" id="GO:0004888">
    <property type="term" value="F:transmembrane signaling receptor activity"/>
    <property type="evidence" value="ECO:0007669"/>
    <property type="project" value="InterPro"/>
</dbReference>
<evidence type="ECO:0000313" key="7">
    <source>
        <dbReference type="EMBL" id="SCM82141.1"/>
    </source>
</evidence>
<dbReference type="InterPro" id="IPR004089">
    <property type="entry name" value="MCPsignal_dom"/>
</dbReference>
<accession>A0A212LXA3</accession>
<dbReference type="CDD" id="cd11386">
    <property type="entry name" value="MCP_signal"/>
    <property type="match status" value="1"/>
</dbReference>
<keyword evidence="4" id="KW-0812">Transmembrane</keyword>
<dbReference type="SMART" id="SM00304">
    <property type="entry name" value="HAMP"/>
    <property type="match status" value="1"/>
</dbReference>
<dbReference type="PRINTS" id="PR00260">
    <property type="entry name" value="CHEMTRNSDUCR"/>
</dbReference>
<dbReference type="InterPro" id="IPR024478">
    <property type="entry name" value="HlyB_4HB_MCP"/>
</dbReference>
<organism evidence="7">
    <name type="scientific">uncultured Sporomusa sp</name>
    <dbReference type="NCBI Taxonomy" id="307249"/>
    <lineage>
        <taxon>Bacteria</taxon>
        <taxon>Bacillati</taxon>
        <taxon>Bacillota</taxon>
        <taxon>Negativicutes</taxon>
        <taxon>Selenomonadales</taxon>
        <taxon>Sporomusaceae</taxon>
        <taxon>Sporomusa</taxon>
        <taxon>environmental samples</taxon>
    </lineage>
</organism>
<comment type="similarity">
    <text evidence="2">Belongs to the methyl-accepting chemotaxis (MCP) protein family.</text>
</comment>
<sequence length="562" mass="59305">MNITIGKKITGGFLLVVGLVAVMSIFSYFKIGEIEESYEQTMNSNLEKMRMTQGFAADLANEAVAMRRFNFTGDVSDLPVFEEYRKSSEEKLTVLQQMIQTGKGKELLQQMKADKAAYEAIAQKSIAAKQANNLEQVALHMQAAGGPYKAAMGAAEELVQEIEVIVRAEAQTQSETAKESQMLILVINILVACIAVAIGILLSRSIANPLKRITVASGEIAQGNLTHEDVIIDSADEIGQVARAFVTMKANLKQLIRQIASTTEQVAASSEELTASAEQSAQATEQVASTVNDVATGAERQVSAVVTAASVVEQMSAGIQQVAVNANDVARMADRAATTARQGDTAVDAAITQMASIEKTVAGSAQVVTKLGERSTEIGQIVNTISGIAGQTNLLALNAAIEAARAGEQGRGFAVVAEEVRKLAEQSQEAAKQIAALIGEIQTETENSVVAINEGSREAKIGGEVVNTAGKAFKEIVDLIGAVSEQIGEISASIQQMSAASQQIVTAVRDIDKISKDTAGQTQTISAATEETSASMEEIAASSQALAHLAEDLQTAVQKFRL</sequence>
<protein>
    <submittedName>
        <fullName evidence="7">Chemotaxis sensory transducer</fullName>
    </submittedName>
</protein>
<dbReference type="Gene3D" id="1.10.287.950">
    <property type="entry name" value="Methyl-accepting chemotaxis protein"/>
    <property type="match status" value="1"/>
</dbReference>
<evidence type="ECO:0000256" key="1">
    <source>
        <dbReference type="ARBA" id="ARBA00023224"/>
    </source>
</evidence>
<dbReference type="Pfam" id="PF12729">
    <property type="entry name" value="4HB_MCP_1"/>
    <property type="match status" value="1"/>
</dbReference>
<feature type="domain" description="HAMP" evidence="6">
    <location>
        <begin position="204"/>
        <end position="257"/>
    </location>
</feature>
<dbReference type="InterPro" id="IPR004090">
    <property type="entry name" value="Chemotax_Me-accpt_rcpt"/>
</dbReference>
<dbReference type="GO" id="GO:0016020">
    <property type="term" value="C:membrane"/>
    <property type="evidence" value="ECO:0007669"/>
    <property type="project" value="InterPro"/>
</dbReference>
<dbReference type="PROSITE" id="PS50111">
    <property type="entry name" value="CHEMOTAXIS_TRANSDUC_2"/>
    <property type="match status" value="1"/>
</dbReference>
<dbReference type="InterPro" id="IPR003660">
    <property type="entry name" value="HAMP_dom"/>
</dbReference>
<evidence type="ECO:0000256" key="3">
    <source>
        <dbReference type="PROSITE-ProRule" id="PRU00284"/>
    </source>
</evidence>
<dbReference type="RefSeq" id="WP_288184889.1">
    <property type="nucleotide sequence ID" value="NZ_LT608335.1"/>
</dbReference>
<dbReference type="PANTHER" id="PTHR32089:SF112">
    <property type="entry name" value="LYSOZYME-LIKE PROTEIN-RELATED"/>
    <property type="match status" value="1"/>
</dbReference>
<evidence type="ECO:0000256" key="4">
    <source>
        <dbReference type="SAM" id="Phobius"/>
    </source>
</evidence>
<evidence type="ECO:0000259" key="6">
    <source>
        <dbReference type="PROSITE" id="PS50885"/>
    </source>
</evidence>
<dbReference type="GO" id="GO:0006935">
    <property type="term" value="P:chemotaxis"/>
    <property type="evidence" value="ECO:0007669"/>
    <property type="project" value="InterPro"/>
</dbReference>
<dbReference type="SUPFAM" id="SSF58104">
    <property type="entry name" value="Methyl-accepting chemotaxis protein (MCP) signaling domain"/>
    <property type="match status" value="1"/>
</dbReference>
<feature type="domain" description="Methyl-accepting transducer" evidence="5">
    <location>
        <begin position="276"/>
        <end position="512"/>
    </location>
</feature>
<dbReference type="PROSITE" id="PS50885">
    <property type="entry name" value="HAMP"/>
    <property type="match status" value="1"/>
</dbReference>
<reference evidence="7" key="1">
    <citation type="submission" date="2016-08" db="EMBL/GenBank/DDBJ databases">
        <authorList>
            <person name="Seilhamer J.J."/>
        </authorList>
    </citation>
    <scope>NUCLEOTIDE SEQUENCE</scope>
    <source>
        <strain evidence="7">86</strain>
    </source>
</reference>
<dbReference type="Pfam" id="PF00672">
    <property type="entry name" value="HAMP"/>
    <property type="match status" value="1"/>
</dbReference>